<feature type="region of interest" description="Disordered" evidence="1">
    <location>
        <begin position="1"/>
        <end position="87"/>
    </location>
</feature>
<dbReference type="VEuPathDB" id="FungiDB:BDV34DRAFT_219219"/>
<feature type="compositionally biased region" description="Polar residues" evidence="1">
    <location>
        <begin position="52"/>
        <end position="68"/>
    </location>
</feature>
<dbReference type="Proteomes" id="UP000326532">
    <property type="component" value="Unassembled WGS sequence"/>
</dbReference>
<evidence type="ECO:0000256" key="1">
    <source>
        <dbReference type="SAM" id="MobiDB-lite"/>
    </source>
</evidence>
<dbReference type="EMBL" id="ML734937">
    <property type="protein sequence ID" value="KAB8212006.1"/>
    <property type="molecule type" value="Genomic_DNA"/>
</dbReference>
<evidence type="ECO:0000313" key="3">
    <source>
        <dbReference type="Proteomes" id="UP000326532"/>
    </source>
</evidence>
<proteinExistence type="predicted"/>
<accession>A0A5N6E3A0</accession>
<sequence>MKQEPRDLFPVLDANMGAVRKSTYSARRPDFRRQLQRALSLSSFETEDTHSTPKSSVGDTTEDQLSIHQENDGSSVHSDGVGHSHEAQIDPGLFSTARDVEKIEGQIDLPEDRNMIALECIAELDTRMKNVESSMNNQESLNELVRGDLANILSFGKSSDRAKTVVETMNKTYFSHQLFAAPEIDLNNGDLAAL</sequence>
<keyword evidence="3" id="KW-1185">Reference proteome</keyword>
<gene>
    <name evidence="2" type="ORF">BDV34DRAFT_219219</name>
</gene>
<protein>
    <submittedName>
        <fullName evidence="2">Uncharacterized protein</fullName>
    </submittedName>
</protein>
<dbReference type="AlphaFoldDB" id="A0A5N6E3A0"/>
<organism evidence="2 3">
    <name type="scientific">Aspergillus parasiticus</name>
    <dbReference type="NCBI Taxonomy" id="5067"/>
    <lineage>
        <taxon>Eukaryota</taxon>
        <taxon>Fungi</taxon>
        <taxon>Dikarya</taxon>
        <taxon>Ascomycota</taxon>
        <taxon>Pezizomycotina</taxon>
        <taxon>Eurotiomycetes</taxon>
        <taxon>Eurotiomycetidae</taxon>
        <taxon>Eurotiales</taxon>
        <taxon>Aspergillaceae</taxon>
        <taxon>Aspergillus</taxon>
        <taxon>Aspergillus subgen. Circumdati</taxon>
    </lineage>
</organism>
<name>A0A5N6E3A0_ASPPA</name>
<evidence type="ECO:0000313" key="2">
    <source>
        <dbReference type="EMBL" id="KAB8212006.1"/>
    </source>
</evidence>
<reference evidence="2 3" key="1">
    <citation type="submission" date="2019-04" db="EMBL/GenBank/DDBJ databases">
        <title>Fungal friends and foes A comparative genomics study of 23 Aspergillus species from section Flavi.</title>
        <authorList>
            <consortium name="DOE Joint Genome Institute"/>
            <person name="Kjaerbolling I."/>
            <person name="Vesth T.C."/>
            <person name="Frisvad J.C."/>
            <person name="Nybo J.L."/>
            <person name="Theobald S."/>
            <person name="Kildgaard S."/>
            <person name="Petersen T.I."/>
            <person name="Kuo A."/>
            <person name="Sato A."/>
            <person name="Lyhne E.K."/>
            <person name="Kogle M.E."/>
            <person name="Wiebenga A."/>
            <person name="Kun R.S."/>
            <person name="Lubbers R.J."/>
            <person name="Makela M.R."/>
            <person name="Barry K."/>
            <person name="Chovatia M."/>
            <person name="Clum A."/>
            <person name="Daum C."/>
            <person name="Haridas S."/>
            <person name="He G."/>
            <person name="LaButti K."/>
            <person name="Lipzen A."/>
            <person name="Mondo S."/>
            <person name="Pangilinan J."/>
            <person name="Riley R."/>
            <person name="Salamov A."/>
            <person name="Simmons B.A."/>
            <person name="Magnuson J.K."/>
            <person name="Henrissat B."/>
            <person name="Mortensen U.H."/>
            <person name="Larsen T.O."/>
            <person name="De vries R.P."/>
            <person name="Grigoriev I.V."/>
            <person name="Machida M."/>
            <person name="Baker S.E."/>
            <person name="Andersen M.R."/>
        </authorList>
    </citation>
    <scope>NUCLEOTIDE SEQUENCE [LARGE SCALE GENOMIC DNA]</scope>
    <source>
        <strain evidence="2 3">CBS 117618</strain>
    </source>
</reference>
<dbReference type="OMA" id="NMIALEC"/>